<organism evidence="3 4">
    <name type="scientific">Prauserella cavernicola</name>
    <dbReference type="NCBI Taxonomy" id="2800127"/>
    <lineage>
        <taxon>Bacteria</taxon>
        <taxon>Bacillati</taxon>
        <taxon>Actinomycetota</taxon>
        <taxon>Actinomycetes</taxon>
        <taxon>Pseudonocardiales</taxon>
        <taxon>Pseudonocardiaceae</taxon>
        <taxon>Prauserella</taxon>
    </lineage>
</organism>
<proteinExistence type="inferred from homology"/>
<reference evidence="3" key="1">
    <citation type="submission" date="2020-12" db="EMBL/GenBank/DDBJ databases">
        <title>Prauserella sp. ASG 168, a novel actinomycete isolated from cave rock.</title>
        <authorList>
            <person name="Suriyachadkun C."/>
        </authorList>
    </citation>
    <scope>NUCLEOTIDE SEQUENCE</scope>
    <source>
        <strain evidence="3">ASG 168</strain>
    </source>
</reference>
<accession>A0A934QYX5</accession>
<protein>
    <submittedName>
        <fullName evidence="3">Tripartite tricarboxylate transporter substrate binding protein</fullName>
    </submittedName>
</protein>
<dbReference type="AlphaFoldDB" id="A0A934QYX5"/>
<evidence type="ECO:0000313" key="3">
    <source>
        <dbReference type="EMBL" id="MBK1787823.1"/>
    </source>
</evidence>
<dbReference type="Pfam" id="PF03401">
    <property type="entry name" value="TctC"/>
    <property type="match status" value="1"/>
</dbReference>
<feature type="signal peptide" evidence="2">
    <location>
        <begin position="1"/>
        <end position="25"/>
    </location>
</feature>
<comment type="similarity">
    <text evidence="1">Belongs to the UPF0065 (bug) family.</text>
</comment>
<dbReference type="SUPFAM" id="SSF53850">
    <property type="entry name" value="Periplasmic binding protein-like II"/>
    <property type="match status" value="1"/>
</dbReference>
<gene>
    <name evidence="3" type="ORF">JHE00_26135</name>
</gene>
<evidence type="ECO:0000256" key="2">
    <source>
        <dbReference type="SAM" id="SignalP"/>
    </source>
</evidence>
<dbReference type="EMBL" id="JAENJH010000008">
    <property type="protein sequence ID" value="MBK1787823.1"/>
    <property type="molecule type" value="Genomic_DNA"/>
</dbReference>
<evidence type="ECO:0000313" key="4">
    <source>
        <dbReference type="Proteomes" id="UP000635245"/>
    </source>
</evidence>
<dbReference type="PANTHER" id="PTHR42928:SF3">
    <property type="entry name" value="UPF0065 PROTEIN YFLP"/>
    <property type="match status" value="1"/>
</dbReference>
<dbReference type="Gene3D" id="3.40.190.150">
    <property type="entry name" value="Bordetella uptake gene, domain 1"/>
    <property type="match status" value="1"/>
</dbReference>
<dbReference type="InterPro" id="IPR042100">
    <property type="entry name" value="Bug_dom1"/>
</dbReference>
<dbReference type="CDD" id="cd07012">
    <property type="entry name" value="PBP2_Bug_TTT"/>
    <property type="match status" value="1"/>
</dbReference>
<evidence type="ECO:0000256" key="1">
    <source>
        <dbReference type="ARBA" id="ARBA00006987"/>
    </source>
</evidence>
<keyword evidence="2" id="KW-0732">Signal</keyword>
<dbReference type="PIRSF" id="PIRSF017082">
    <property type="entry name" value="YflP"/>
    <property type="match status" value="1"/>
</dbReference>
<keyword evidence="4" id="KW-1185">Reference proteome</keyword>
<dbReference type="InterPro" id="IPR005064">
    <property type="entry name" value="BUG"/>
</dbReference>
<dbReference type="Proteomes" id="UP000635245">
    <property type="component" value="Unassembled WGS sequence"/>
</dbReference>
<comment type="caution">
    <text evidence="3">The sequence shown here is derived from an EMBL/GenBank/DDBJ whole genome shotgun (WGS) entry which is preliminary data.</text>
</comment>
<name>A0A934QYX5_9PSEU</name>
<dbReference type="Gene3D" id="3.40.190.10">
    <property type="entry name" value="Periplasmic binding protein-like II"/>
    <property type="match status" value="1"/>
</dbReference>
<dbReference type="PROSITE" id="PS51257">
    <property type="entry name" value="PROKAR_LIPOPROTEIN"/>
    <property type="match status" value="1"/>
</dbReference>
<feature type="chain" id="PRO_5037115054" evidence="2">
    <location>
        <begin position="26"/>
        <end position="325"/>
    </location>
</feature>
<dbReference type="PANTHER" id="PTHR42928">
    <property type="entry name" value="TRICARBOXYLATE-BINDING PROTEIN"/>
    <property type="match status" value="1"/>
</dbReference>
<sequence>MRRLPRSVVLAVAGCLAVSACGVTAQGRQETGVRNLTMVVGNSPGGGYDTMARQIADVLGKDDIAAGTRVVNEPGAGGTVALQQLVNDGGSRAKVMTTGVAVVGAVVTNNAPVSLADTTPIARVLEEPMIIAVAADSPYRTLDDLVEAWRADPRGITAAGGAIGGPDYQQVMLLAKAIGIDPTTVNFVTYDGGGELLPAILGGKVAFTASGYAEWADQIASGSIRVLAVSGEQRLSELDAPTLREQGVDLTYTNWRGFVAPPGISEDKRARLVELFDQLHRSPEWQRVLERNGQQDAFSAGPEFEEFLDRQQGLVKSILADAGLR</sequence>